<dbReference type="AlphaFoldDB" id="A0A243A870"/>
<dbReference type="PANTHER" id="PTHR43189">
    <property type="entry name" value="ZINC-TYPE ALCOHOL DEHYDROGENASE-LIKE PROTEIN C1198.01-RELATED"/>
    <property type="match status" value="1"/>
</dbReference>
<evidence type="ECO:0000256" key="1">
    <source>
        <dbReference type="ARBA" id="ARBA00023002"/>
    </source>
</evidence>
<dbReference type="EMBL" id="NFDG01000122">
    <property type="protein sequence ID" value="OTY13904.1"/>
    <property type="molecule type" value="Genomic_DNA"/>
</dbReference>
<dbReference type="Proteomes" id="UP000194860">
    <property type="component" value="Unassembled WGS sequence"/>
</dbReference>
<feature type="transmembrane region" description="Helical" evidence="2">
    <location>
        <begin position="140"/>
        <end position="160"/>
    </location>
</feature>
<dbReference type="InterPro" id="IPR036291">
    <property type="entry name" value="NAD(P)-bd_dom_sf"/>
</dbReference>
<dbReference type="InterPro" id="IPR011032">
    <property type="entry name" value="GroES-like_sf"/>
</dbReference>
<sequence>MKQYKLVLEGLKQLKWETDKVRPLQDDEIIVKTIAGAISIGAELPQYKESDISDVNPLYPRETGYESYGEVIQVGNKITNLNVGDKVVSFYGHQTIGVARGHKIIRVPSYIKPKVALLSILSCDAAKGVLKLNPRQDKKVLITGMGVMGLLACYFLKYYVGVDHVDVVEPNRNRREFAKKFGAKNIYDSEEQILETYSYGFECSATNSGFRTLQKALNDNGKICILSDGNKEELTLTADFYGKELQIIGSSDGYDYQKHADWFFKIIEQTPFVEEIFQHEIQHARLIQCFEELSQGIINPLKVYVSYE</sequence>
<dbReference type="CDD" id="cd08255">
    <property type="entry name" value="2-desacetyl-2-hydroxyethyl_bacteriochlorophyllide_like"/>
    <property type="match status" value="1"/>
</dbReference>
<evidence type="ECO:0000256" key="2">
    <source>
        <dbReference type="SAM" id="Phobius"/>
    </source>
</evidence>
<dbReference type="InterPro" id="IPR013149">
    <property type="entry name" value="ADH-like_C"/>
</dbReference>
<protein>
    <submittedName>
        <fullName evidence="4">Alcohol dehydrogenase</fullName>
    </submittedName>
</protein>
<accession>A0A243A870</accession>
<keyword evidence="2" id="KW-0812">Transmembrane</keyword>
<organism evidence="4 5">
    <name type="scientific">Bacillus thuringiensis serovar navarrensis</name>
    <dbReference type="NCBI Taxonomy" id="339658"/>
    <lineage>
        <taxon>Bacteria</taxon>
        <taxon>Bacillati</taxon>
        <taxon>Bacillota</taxon>
        <taxon>Bacilli</taxon>
        <taxon>Bacillales</taxon>
        <taxon>Bacillaceae</taxon>
        <taxon>Bacillus</taxon>
        <taxon>Bacillus cereus group</taxon>
    </lineage>
</organism>
<dbReference type="Gene3D" id="3.90.180.10">
    <property type="entry name" value="Medium-chain alcohol dehydrogenases, catalytic domain"/>
    <property type="match status" value="2"/>
</dbReference>
<dbReference type="GO" id="GO:0016491">
    <property type="term" value="F:oxidoreductase activity"/>
    <property type="evidence" value="ECO:0007669"/>
    <property type="project" value="UniProtKB-KW"/>
</dbReference>
<dbReference type="RefSeq" id="WP_088033808.1">
    <property type="nucleotide sequence ID" value="NZ_NFDG01000122.1"/>
</dbReference>
<evidence type="ECO:0000259" key="3">
    <source>
        <dbReference type="Pfam" id="PF00107"/>
    </source>
</evidence>
<dbReference type="PANTHER" id="PTHR43189:SF1">
    <property type="entry name" value="ZINC-TYPE ALCOHOL DEHYDROGENASE-LIKE PROTEIN C1198.01"/>
    <property type="match status" value="1"/>
</dbReference>
<name>A0A243A870_BACTU</name>
<gene>
    <name evidence="4" type="ORF">BK732_21730</name>
</gene>
<feature type="domain" description="Alcohol dehydrogenase-like C-terminal" evidence="3">
    <location>
        <begin position="148"/>
        <end position="258"/>
    </location>
</feature>
<dbReference type="SUPFAM" id="SSF51735">
    <property type="entry name" value="NAD(P)-binding Rossmann-fold domains"/>
    <property type="match status" value="1"/>
</dbReference>
<dbReference type="SUPFAM" id="SSF50129">
    <property type="entry name" value="GroES-like"/>
    <property type="match status" value="1"/>
</dbReference>
<reference evidence="4 5" key="1">
    <citation type="submission" date="2016-10" db="EMBL/GenBank/DDBJ databases">
        <title>Comparative genomics of Bacillus thuringiensis reveals a path to pathogens against multiple invertebrate hosts.</title>
        <authorList>
            <person name="Zheng J."/>
            <person name="Gao Q."/>
            <person name="Liu H."/>
            <person name="Peng D."/>
            <person name="Ruan L."/>
            <person name="Sun M."/>
        </authorList>
    </citation>
    <scope>NUCLEOTIDE SEQUENCE [LARGE SCALE GENOMIC DNA]</scope>
    <source>
        <strain evidence="4">BGSC 4BM1</strain>
    </source>
</reference>
<evidence type="ECO:0000313" key="4">
    <source>
        <dbReference type="EMBL" id="OTY13904.1"/>
    </source>
</evidence>
<keyword evidence="2" id="KW-0472">Membrane</keyword>
<proteinExistence type="predicted"/>
<comment type="caution">
    <text evidence="4">The sequence shown here is derived from an EMBL/GenBank/DDBJ whole genome shotgun (WGS) entry which is preliminary data.</text>
</comment>
<dbReference type="Pfam" id="PF00107">
    <property type="entry name" value="ADH_zinc_N"/>
    <property type="match status" value="1"/>
</dbReference>
<keyword evidence="1" id="KW-0560">Oxidoreductase</keyword>
<dbReference type="Gene3D" id="3.40.50.720">
    <property type="entry name" value="NAD(P)-binding Rossmann-like Domain"/>
    <property type="match status" value="1"/>
</dbReference>
<keyword evidence="2" id="KW-1133">Transmembrane helix</keyword>
<evidence type="ECO:0000313" key="5">
    <source>
        <dbReference type="Proteomes" id="UP000194860"/>
    </source>
</evidence>